<dbReference type="InterPro" id="IPR012337">
    <property type="entry name" value="RNaseH-like_sf"/>
</dbReference>
<dbReference type="AlphaFoldDB" id="A0A914EEQ8"/>
<evidence type="ECO:0000256" key="3">
    <source>
        <dbReference type="ARBA" id="ARBA00022801"/>
    </source>
</evidence>
<keyword evidence="3" id="KW-0378">Hydrolase</keyword>
<dbReference type="GO" id="GO:0005634">
    <property type="term" value="C:nucleus"/>
    <property type="evidence" value="ECO:0007669"/>
    <property type="project" value="TreeGrafter"/>
</dbReference>
<dbReference type="Proteomes" id="UP000887540">
    <property type="component" value="Unplaced"/>
</dbReference>
<dbReference type="GO" id="GO:0006364">
    <property type="term" value="P:rRNA processing"/>
    <property type="evidence" value="ECO:0007669"/>
    <property type="project" value="UniProtKB-KW"/>
</dbReference>
<name>A0A914EEQ8_9BILA</name>
<accession>A0A914EEQ8</accession>
<dbReference type="InterPro" id="IPR036397">
    <property type="entry name" value="RNaseH_sf"/>
</dbReference>
<sequence length="188" mass="21883">MSYYQRNRPPLPHKRDIVALDCEFIGIGRSRREGGSGQWSAVAKITIVNGYKDIIYDRLVREPNVPDHLIDYRTHITGLEPGDLDRGVRFLKMRRDVARIIEDKIVVGHAIKHDFDALNLGHPEHLIRDTARYFQQFTRDGQKPRLKDLSWVHLHKSIQEYEHDSAEDALAALSLYLKFQQSWENDLA</sequence>
<dbReference type="SMART" id="SM00479">
    <property type="entry name" value="EXOIII"/>
    <property type="match status" value="1"/>
</dbReference>
<evidence type="ECO:0000259" key="5">
    <source>
        <dbReference type="SMART" id="SM00479"/>
    </source>
</evidence>
<dbReference type="GO" id="GO:0003676">
    <property type="term" value="F:nucleic acid binding"/>
    <property type="evidence" value="ECO:0007669"/>
    <property type="project" value="InterPro"/>
</dbReference>
<dbReference type="InterPro" id="IPR047021">
    <property type="entry name" value="REXO1/3/4-like"/>
</dbReference>
<keyword evidence="2" id="KW-0540">Nuclease</keyword>
<evidence type="ECO:0000256" key="4">
    <source>
        <dbReference type="ARBA" id="ARBA00025599"/>
    </source>
</evidence>
<reference evidence="7" key="1">
    <citation type="submission" date="2022-11" db="UniProtKB">
        <authorList>
            <consortium name="WormBaseParasite"/>
        </authorList>
    </citation>
    <scope>IDENTIFICATION</scope>
</reference>
<dbReference type="PANTHER" id="PTHR12801:SF45">
    <property type="entry name" value="RNA EXONUCLEASE 4"/>
    <property type="match status" value="1"/>
</dbReference>
<evidence type="ECO:0000313" key="7">
    <source>
        <dbReference type="WBParaSite" id="ACRNAN_scaffold727.g13721.t1"/>
    </source>
</evidence>
<protein>
    <submittedName>
        <fullName evidence="7">Exonuclease domain-containing protein</fullName>
    </submittedName>
</protein>
<proteinExistence type="predicted"/>
<dbReference type="InterPro" id="IPR013520">
    <property type="entry name" value="Ribonucl_H"/>
</dbReference>
<dbReference type="PANTHER" id="PTHR12801">
    <property type="entry name" value="RNA EXONUCLEASE REXO1 / RECO3 FAMILY MEMBER-RELATED"/>
    <property type="match status" value="1"/>
</dbReference>
<feature type="domain" description="Exonuclease" evidence="5">
    <location>
        <begin position="16"/>
        <end position="185"/>
    </location>
</feature>
<dbReference type="Gene3D" id="3.30.420.10">
    <property type="entry name" value="Ribonuclease H-like superfamily/Ribonuclease H"/>
    <property type="match status" value="1"/>
</dbReference>
<dbReference type="Pfam" id="PF00929">
    <property type="entry name" value="RNase_T"/>
    <property type="match status" value="1"/>
</dbReference>
<dbReference type="WBParaSite" id="ACRNAN_scaffold727.g13721.t1">
    <property type="protein sequence ID" value="ACRNAN_scaffold727.g13721.t1"/>
    <property type="gene ID" value="ACRNAN_scaffold727.g13721"/>
</dbReference>
<keyword evidence="6" id="KW-1185">Reference proteome</keyword>
<evidence type="ECO:0000256" key="2">
    <source>
        <dbReference type="ARBA" id="ARBA00022722"/>
    </source>
</evidence>
<keyword evidence="1" id="KW-0698">rRNA processing</keyword>
<evidence type="ECO:0000256" key="1">
    <source>
        <dbReference type="ARBA" id="ARBA00022552"/>
    </source>
</evidence>
<dbReference type="GO" id="GO:0004527">
    <property type="term" value="F:exonuclease activity"/>
    <property type="evidence" value="ECO:0007669"/>
    <property type="project" value="InterPro"/>
</dbReference>
<evidence type="ECO:0000313" key="6">
    <source>
        <dbReference type="Proteomes" id="UP000887540"/>
    </source>
</evidence>
<organism evidence="6 7">
    <name type="scientific">Acrobeloides nanus</name>
    <dbReference type="NCBI Taxonomy" id="290746"/>
    <lineage>
        <taxon>Eukaryota</taxon>
        <taxon>Metazoa</taxon>
        <taxon>Ecdysozoa</taxon>
        <taxon>Nematoda</taxon>
        <taxon>Chromadorea</taxon>
        <taxon>Rhabditida</taxon>
        <taxon>Tylenchina</taxon>
        <taxon>Cephalobomorpha</taxon>
        <taxon>Cephaloboidea</taxon>
        <taxon>Cephalobidae</taxon>
        <taxon>Acrobeloides</taxon>
    </lineage>
</organism>
<dbReference type="SUPFAM" id="SSF53098">
    <property type="entry name" value="Ribonuclease H-like"/>
    <property type="match status" value="1"/>
</dbReference>
<comment type="function">
    <text evidence="4">Exoribonuclease involved in ribosome biosynthesis. Involved in the processing of ITS1, the internal transcribed spacer localized between the 18S and 5.8S rRNAs.</text>
</comment>